<evidence type="ECO:0000256" key="7">
    <source>
        <dbReference type="RuleBase" id="RU003879"/>
    </source>
</evidence>
<evidence type="ECO:0000256" key="1">
    <source>
        <dbReference type="ARBA" id="ARBA00004162"/>
    </source>
</evidence>
<dbReference type="RefSeq" id="WP_005029785.1">
    <property type="nucleotide sequence ID" value="NZ_KE150238.1"/>
</dbReference>
<dbReference type="InterPro" id="IPR003400">
    <property type="entry name" value="ExbD"/>
</dbReference>
<dbReference type="Pfam" id="PF02472">
    <property type="entry name" value="ExbD"/>
    <property type="match status" value="1"/>
</dbReference>
<evidence type="ECO:0000313" key="10">
    <source>
        <dbReference type="Proteomes" id="UP000006034"/>
    </source>
</evidence>
<reference evidence="9 10" key="1">
    <citation type="submission" date="2010-10" db="EMBL/GenBank/DDBJ databases">
        <authorList>
            <consortium name="The Broad Institute Genome Sequencing Platform"/>
            <person name="Ward D."/>
            <person name="Earl A."/>
            <person name="Feldgarden M."/>
            <person name="Young S.K."/>
            <person name="Gargeya S."/>
            <person name="Zeng Q."/>
            <person name="Alvarado L."/>
            <person name="Berlin A."/>
            <person name="Bochicchio J."/>
            <person name="Chapman S.B."/>
            <person name="Chen Z."/>
            <person name="Freedman E."/>
            <person name="Gellesch M."/>
            <person name="Goldberg J."/>
            <person name="Griggs A."/>
            <person name="Gujja S."/>
            <person name="Heilman E."/>
            <person name="Heiman D."/>
            <person name="Howarth C."/>
            <person name="Mehta T."/>
            <person name="Neiman D."/>
            <person name="Pearson M."/>
            <person name="Roberts A."/>
            <person name="Saif S."/>
            <person name="Shea T."/>
            <person name="Shenoy N."/>
            <person name="Sisk P."/>
            <person name="Stolte C."/>
            <person name="Sykes S."/>
            <person name="White J."/>
            <person name="Yandava C."/>
            <person name="Allen-Vercoe E."/>
            <person name="Sibley C."/>
            <person name="Ambrose C.E."/>
            <person name="Strauss J."/>
            <person name="Daigneault M."/>
            <person name="Haas B."/>
            <person name="Nusbaum C."/>
            <person name="Birren B."/>
        </authorList>
    </citation>
    <scope>NUCLEOTIDE SEQUENCE [LARGE SCALE GENOMIC DNA]</scope>
    <source>
        <strain evidence="9 10">3_1_6</strain>
    </source>
</reference>
<comment type="similarity">
    <text evidence="2 7">Belongs to the ExbD/TolR family.</text>
</comment>
<dbReference type="GO" id="GO:0005886">
    <property type="term" value="C:plasma membrane"/>
    <property type="evidence" value="ECO:0007669"/>
    <property type="project" value="UniProtKB-SubCell"/>
</dbReference>
<evidence type="ECO:0000256" key="8">
    <source>
        <dbReference type="SAM" id="Phobius"/>
    </source>
</evidence>
<comment type="subcellular location">
    <subcellularLocation>
        <location evidence="1">Cell membrane</location>
        <topology evidence="1">Single-pass membrane protein</topology>
    </subcellularLocation>
    <subcellularLocation>
        <location evidence="7">Cell membrane</location>
        <topology evidence="7">Single-pass type II membrane protein</topology>
    </subcellularLocation>
</comment>
<keyword evidence="7" id="KW-0653">Protein transport</keyword>
<comment type="caution">
    <text evidence="9">The sequence shown here is derived from an EMBL/GenBank/DDBJ whole genome shotgun (WGS) entry which is preliminary data.</text>
</comment>
<dbReference type="eggNOG" id="COG0848">
    <property type="taxonomic scope" value="Bacteria"/>
</dbReference>
<keyword evidence="10" id="KW-1185">Reference proteome</keyword>
<evidence type="ECO:0000256" key="6">
    <source>
        <dbReference type="ARBA" id="ARBA00023136"/>
    </source>
</evidence>
<feature type="transmembrane region" description="Helical" evidence="8">
    <location>
        <begin position="12"/>
        <end position="32"/>
    </location>
</feature>
<dbReference type="GO" id="GO:0015031">
    <property type="term" value="P:protein transport"/>
    <property type="evidence" value="ECO:0007669"/>
    <property type="project" value="UniProtKB-KW"/>
</dbReference>
<evidence type="ECO:0000256" key="4">
    <source>
        <dbReference type="ARBA" id="ARBA00022692"/>
    </source>
</evidence>
<keyword evidence="3" id="KW-1003">Cell membrane</keyword>
<evidence type="ECO:0000256" key="3">
    <source>
        <dbReference type="ARBA" id="ARBA00022475"/>
    </source>
</evidence>
<dbReference type="HOGENOM" id="CLU_085305_3_0_7"/>
<keyword evidence="6 8" id="KW-0472">Membrane</keyword>
<dbReference type="GO" id="GO:0022857">
    <property type="term" value="F:transmembrane transporter activity"/>
    <property type="evidence" value="ECO:0007669"/>
    <property type="project" value="InterPro"/>
</dbReference>
<keyword evidence="5 8" id="KW-1133">Transmembrane helix</keyword>
<dbReference type="PANTHER" id="PTHR30558">
    <property type="entry name" value="EXBD MEMBRANE COMPONENT OF PMF-DRIVEN MACROMOLECULE IMPORT SYSTEM"/>
    <property type="match status" value="1"/>
</dbReference>
<dbReference type="STRING" id="563192.HMPREF0179_03216"/>
<gene>
    <name evidence="9" type="ORF">HMPREF0179_03216</name>
</gene>
<name>E5YAJ5_BILW3</name>
<accession>E5YAJ5</accession>
<reference evidence="9 10" key="2">
    <citation type="submission" date="2013-04" db="EMBL/GenBank/DDBJ databases">
        <title>The Genome Sequence of Bilophila wadsworthia 3_1_6.</title>
        <authorList>
            <consortium name="The Broad Institute Genomics Platform"/>
            <person name="Earl A."/>
            <person name="Ward D."/>
            <person name="Feldgarden M."/>
            <person name="Gevers D."/>
            <person name="Sibley C."/>
            <person name="Strauss J."/>
            <person name="Allen-Vercoe E."/>
            <person name="Walker B."/>
            <person name="Young S."/>
            <person name="Zeng Q."/>
            <person name="Gargeya S."/>
            <person name="Fitzgerald M."/>
            <person name="Haas B."/>
            <person name="Abouelleil A."/>
            <person name="Allen A.W."/>
            <person name="Alvarado L."/>
            <person name="Arachchi H.M."/>
            <person name="Berlin A.M."/>
            <person name="Chapman S.B."/>
            <person name="Gainer-Dewar J."/>
            <person name="Goldberg J."/>
            <person name="Griggs A."/>
            <person name="Gujja S."/>
            <person name="Hansen M."/>
            <person name="Howarth C."/>
            <person name="Imamovic A."/>
            <person name="Ireland A."/>
            <person name="Larimer J."/>
            <person name="McCowan C."/>
            <person name="Murphy C."/>
            <person name="Pearson M."/>
            <person name="Poon T.W."/>
            <person name="Priest M."/>
            <person name="Roberts A."/>
            <person name="Saif S."/>
            <person name="Shea T."/>
            <person name="Sisk P."/>
            <person name="Sykes S."/>
            <person name="Wortman J."/>
            <person name="Nusbaum C."/>
            <person name="Birren B."/>
        </authorList>
    </citation>
    <scope>NUCLEOTIDE SEQUENCE [LARGE SCALE GENOMIC DNA]</scope>
    <source>
        <strain evidence="9 10">3_1_6</strain>
    </source>
</reference>
<dbReference type="GeneID" id="78084328"/>
<dbReference type="OrthoDB" id="5456447at2"/>
<keyword evidence="7" id="KW-0813">Transport</keyword>
<dbReference type="AlphaFoldDB" id="E5YAJ5"/>
<dbReference type="EMBL" id="ADCP02000001">
    <property type="protein sequence ID" value="EFV43007.1"/>
    <property type="molecule type" value="Genomic_DNA"/>
</dbReference>
<evidence type="ECO:0000256" key="2">
    <source>
        <dbReference type="ARBA" id="ARBA00005811"/>
    </source>
</evidence>
<protein>
    <recommendedName>
        <fullName evidence="11">Biopolymer transporter ExbD</fullName>
    </recommendedName>
</protein>
<evidence type="ECO:0000256" key="5">
    <source>
        <dbReference type="ARBA" id="ARBA00022989"/>
    </source>
</evidence>
<organism evidence="9 10">
    <name type="scientific">Bilophila wadsworthia (strain 3_1_6)</name>
    <dbReference type="NCBI Taxonomy" id="563192"/>
    <lineage>
        <taxon>Bacteria</taxon>
        <taxon>Pseudomonadati</taxon>
        <taxon>Thermodesulfobacteriota</taxon>
        <taxon>Desulfovibrionia</taxon>
        <taxon>Desulfovibrionales</taxon>
        <taxon>Desulfovibrionaceae</taxon>
        <taxon>Bilophila</taxon>
    </lineage>
</organism>
<evidence type="ECO:0000313" key="9">
    <source>
        <dbReference type="EMBL" id="EFV43007.1"/>
    </source>
</evidence>
<keyword evidence="4 7" id="KW-0812">Transmembrane</keyword>
<proteinExistence type="inferred from homology"/>
<dbReference type="Proteomes" id="UP000006034">
    <property type="component" value="Unassembled WGS sequence"/>
</dbReference>
<sequence length="128" mass="14279">MHDFDEDASIDLTPVIDVIFMLLIFFIMTTTFSKPVLDIVLPASETAEESSRKNAELVISVKADGTIHYQDRQLTKEALAAVLETRPEALLNLYVDEKAPFEAFVGVVDIARLKRGGHFVISTQPSER</sequence>
<evidence type="ECO:0008006" key="11">
    <source>
        <dbReference type="Google" id="ProtNLM"/>
    </source>
</evidence>